<accession>A0A8J8T1Z2</accession>
<dbReference type="InterPro" id="IPR000504">
    <property type="entry name" value="RRM_dom"/>
</dbReference>
<dbReference type="GO" id="GO:0003723">
    <property type="term" value="F:RNA binding"/>
    <property type="evidence" value="ECO:0007669"/>
    <property type="project" value="InterPro"/>
</dbReference>
<dbReference type="Gene3D" id="3.30.70.330">
    <property type="match status" value="1"/>
</dbReference>
<dbReference type="AlphaFoldDB" id="A0A8J8T1Z2"/>
<dbReference type="Pfam" id="PF00076">
    <property type="entry name" value="RRM_1"/>
    <property type="match status" value="1"/>
</dbReference>
<dbReference type="OrthoDB" id="272703at2759"/>
<protein>
    <recommendedName>
        <fullName evidence="2">RRM domain-containing protein</fullName>
    </recommendedName>
</protein>
<evidence type="ECO:0000259" key="2">
    <source>
        <dbReference type="Pfam" id="PF00076"/>
    </source>
</evidence>
<dbReference type="InterPro" id="IPR035979">
    <property type="entry name" value="RBD_domain_sf"/>
</dbReference>
<feature type="domain" description="RRM" evidence="2">
    <location>
        <begin position="181"/>
        <end position="222"/>
    </location>
</feature>
<dbReference type="Proteomes" id="UP000785679">
    <property type="component" value="Unassembled WGS sequence"/>
</dbReference>
<keyword evidence="4" id="KW-1185">Reference proteome</keyword>
<dbReference type="EMBL" id="RRYP01010193">
    <property type="protein sequence ID" value="TNV78543.1"/>
    <property type="molecule type" value="Genomic_DNA"/>
</dbReference>
<evidence type="ECO:0000256" key="1">
    <source>
        <dbReference type="SAM" id="MobiDB-lite"/>
    </source>
</evidence>
<sequence length="242" mass="28197">MSNLSVPATTRSSDLVANKSLDDLANSALLLLQSSAERHPGESGSPEETVSDKSLQVVPKETEKGAQPKNVELRERINQSKREVVIERRCPDTKRRNDYEVDRVGRDRQREPHDYQYDNRMYAYGRRDDRKDERRVEYRSNHHHQQSNHQRNMRSRSSDRYSSSDPRSAKKPYVNYGGNKVVVKNLNYKTDWKILKEHMRKAGEVIRAEILHDEKGRSRGIGQEFSSYHFFGGLIDIYVQCC</sequence>
<organism evidence="3 4">
    <name type="scientific">Halteria grandinella</name>
    <dbReference type="NCBI Taxonomy" id="5974"/>
    <lineage>
        <taxon>Eukaryota</taxon>
        <taxon>Sar</taxon>
        <taxon>Alveolata</taxon>
        <taxon>Ciliophora</taxon>
        <taxon>Intramacronucleata</taxon>
        <taxon>Spirotrichea</taxon>
        <taxon>Stichotrichia</taxon>
        <taxon>Sporadotrichida</taxon>
        <taxon>Halteriidae</taxon>
        <taxon>Halteria</taxon>
    </lineage>
</organism>
<evidence type="ECO:0000313" key="3">
    <source>
        <dbReference type="EMBL" id="TNV78543.1"/>
    </source>
</evidence>
<evidence type="ECO:0000313" key="4">
    <source>
        <dbReference type="Proteomes" id="UP000785679"/>
    </source>
</evidence>
<dbReference type="InterPro" id="IPR012677">
    <property type="entry name" value="Nucleotide-bd_a/b_plait_sf"/>
</dbReference>
<gene>
    <name evidence="3" type="ORF">FGO68_gene7159</name>
</gene>
<reference evidence="3" key="1">
    <citation type="submission" date="2019-06" db="EMBL/GenBank/DDBJ databases">
        <authorList>
            <person name="Zheng W."/>
        </authorList>
    </citation>
    <scope>NUCLEOTIDE SEQUENCE</scope>
    <source>
        <strain evidence="3">QDHG01</strain>
    </source>
</reference>
<feature type="region of interest" description="Disordered" evidence="1">
    <location>
        <begin position="98"/>
        <end position="174"/>
    </location>
</feature>
<proteinExistence type="predicted"/>
<feature type="compositionally biased region" description="Basic and acidic residues" evidence="1">
    <location>
        <begin position="125"/>
        <end position="140"/>
    </location>
</feature>
<comment type="caution">
    <text evidence="3">The sequence shown here is derived from an EMBL/GenBank/DDBJ whole genome shotgun (WGS) entry which is preliminary data.</text>
</comment>
<name>A0A8J8T1Z2_HALGN</name>
<feature type="compositionally biased region" description="Basic and acidic residues" evidence="1">
    <location>
        <begin position="60"/>
        <end position="70"/>
    </location>
</feature>
<feature type="compositionally biased region" description="Basic and acidic residues" evidence="1">
    <location>
        <begin position="98"/>
        <end position="117"/>
    </location>
</feature>
<dbReference type="SUPFAM" id="SSF54928">
    <property type="entry name" value="RNA-binding domain, RBD"/>
    <property type="match status" value="1"/>
</dbReference>
<feature type="region of interest" description="Disordered" evidence="1">
    <location>
        <begin position="32"/>
        <end position="70"/>
    </location>
</feature>
<feature type="compositionally biased region" description="Basic residues" evidence="1">
    <location>
        <begin position="141"/>
        <end position="154"/>
    </location>
</feature>